<reference evidence="3" key="1">
    <citation type="journal article" date="2017" name="Nature">
        <title>The sunflower genome provides insights into oil metabolism, flowering and Asterid evolution.</title>
        <authorList>
            <person name="Badouin H."/>
            <person name="Gouzy J."/>
            <person name="Grassa C.J."/>
            <person name="Murat F."/>
            <person name="Staton S.E."/>
            <person name="Cottret L."/>
            <person name="Lelandais-Briere C."/>
            <person name="Owens G.L."/>
            <person name="Carrere S."/>
            <person name="Mayjonade B."/>
            <person name="Legrand L."/>
            <person name="Gill N."/>
            <person name="Kane N.C."/>
            <person name="Bowers J.E."/>
            <person name="Hubner S."/>
            <person name="Bellec A."/>
            <person name="Berard A."/>
            <person name="Berges H."/>
            <person name="Blanchet N."/>
            <person name="Boniface M.C."/>
            <person name="Brunel D."/>
            <person name="Catrice O."/>
            <person name="Chaidir N."/>
            <person name="Claudel C."/>
            <person name="Donnadieu C."/>
            <person name="Faraut T."/>
            <person name="Fievet G."/>
            <person name="Helmstetter N."/>
            <person name="King M."/>
            <person name="Knapp S.J."/>
            <person name="Lai Z."/>
            <person name="Le Paslier M.C."/>
            <person name="Lippi Y."/>
            <person name="Lorenzon L."/>
            <person name="Mandel J.R."/>
            <person name="Marage G."/>
            <person name="Marchand G."/>
            <person name="Marquand E."/>
            <person name="Bret-Mestries E."/>
            <person name="Morien E."/>
            <person name="Nambeesan S."/>
            <person name="Nguyen T."/>
            <person name="Pegot-Espagnet P."/>
            <person name="Pouilly N."/>
            <person name="Raftis F."/>
            <person name="Sallet E."/>
            <person name="Schiex T."/>
            <person name="Thomas J."/>
            <person name="Vandecasteele C."/>
            <person name="Vares D."/>
            <person name="Vear F."/>
            <person name="Vautrin S."/>
            <person name="Crespi M."/>
            <person name="Mangin B."/>
            <person name="Burke J.M."/>
            <person name="Salse J."/>
            <person name="Munos S."/>
            <person name="Vincourt P."/>
            <person name="Rieseberg L.H."/>
            <person name="Langlade N.B."/>
        </authorList>
    </citation>
    <scope>NUCLEOTIDE SEQUENCE</scope>
    <source>
        <tissue evidence="3">Leaves</tissue>
    </source>
</reference>
<dbReference type="AlphaFoldDB" id="A0A9K3IBQ5"/>
<keyword evidence="1" id="KW-0812">Transmembrane</keyword>
<keyword evidence="2" id="KW-0732">Signal</keyword>
<accession>A0A9K3IBQ5</accession>
<organism evidence="3 4">
    <name type="scientific">Helianthus annuus</name>
    <name type="common">Common sunflower</name>
    <dbReference type="NCBI Taxonomy" id="4232"/>
    <lineage>
        <taxon>Eukaryota</taxon>
        <taxon>Viridiplantae</taxon>
        <taxon>Streptophyta</taxon>
        <taxon>Embryophyta</taxon>
        <taxon>Tracheophyta</taxon>
        <taxon>Spermatophyta</taxon>
        <taxon>Magnoliopsida</taxon>
        <taxon>eudicotyledons</taxon>
        <taxon>Gunneridae</taxon>
        <taxon>Pentapetalae</taxon>
        <taxon>asterids</taxon>
        <taxon>campanulids</taxon>
        <taxon>Asterales</taxon>
        <taxon>Asteraceae</taxon>
        <taxon>Asteroideae</taxon>
        <taxon>Heliantheae alliance</taxon>
        <taxon>Heliantheae</taxon>
        <taxon>Helianthus</taxon>
    </lineage>
</organism>
<dbReference type="EMBL" id="MNCJ02000323">
    <property type="protein sequence ID" value="KAF5793817.1"/>
    <property type="molecule type" value="Genomic_DNA"/>
</dbReference>
<keyword evidence="1" id="KW-0472">Membrane</keyword>
<feature type="signal peptide" evidence="2">
    <location>
        <begin position="1"/>
        <end position="22"/>
    </location>
</feature>
<keyword evidence="1" id="KW-1133">Transmembrane helix</keyword>
<evidence type="ECO:0000313" key="3">
    <source>
        <dbReference type="EMBL" id="KAF5793817.1"/>
    </source>
</evidence>
<dbReference type="InterPro" id="IPR011050">
    <property type="entry name" value="Pectin_lyase_fold/virulence"/>
</dbReference>
<gene>
    <name evidence="3" type="ORF">HanXRQr2_Chr08g0320681</name>
</gene>
<dbReference type="Gramene" id="mRNA:HanXRQr2_Chr08g0320681">
    <property type="protein sequence ID" value="CDS:HanXRQr2_Chr08g0320681.1"/>
    <property type="gene ID" value="HanXRQr2_Chr08g0320681"/>
</dbReference>
<sequence length="96" mass="10661">MSILARFALVLVLFICLRGSEGGVQTPPSWVSGGAAAAATKYQTITVDQSGGGNYTTIQSAIDAIPFDNMQWICVYVKTGIYKYVFFFYSFFFLRY</sequence>
<keyword evidence="4" id="KW-1185">Reference proteome</keyword>
<dbReference type="PANTHER" id="PTHR31321">
    <property type="entry name" value="ACYL-COA THIOESTER HYDROLASE YBHC-RELATED"/>
    <property type="match status" value="1"/>
</dbReference>
<dbReference type="Proteomes" id="UP000215914">
    <property type="component" value="Unassembled WGS sequence"/>
</dbReference>
<dbReference type="Gene3D" id="2.160.20.10">
    <property type="entry name" value="Single-stranded right-handed beta-helix, Pectin lyase-like"/>
    <property type="match status" value="1"/>
</dbReference>
<feature type="transmembrane region" description="Helical" evidence="1">
    <location>
        <begin position="75"/>
        <end position="94"/>
    </location>
</feature>
<feature type="chain" id="PRO_5039921130" evidence="2">
    <location>
        <begin position="23"/>
        <end position="96"/>
    </location>
</feature>
<dbReference type="GO" id="GO:0030599">
    <property type="term" value="F:pectinesterase activity"/>
    <property type="evidence" value="ECO:0007669"/>
    <property type="project" value="UniProtKB-EC"/>
</dbReference>
<keyword evidence="3" id="KW-0378">Hydrolase</keyword>
<proteinExistence type="predicted"/>
<name>A0A9K3IBQ5_HELAN</name>
<dbReference type="SUPFAM" id="SSF51126">
    <property type="entry name" value="Pectin lyase-like"/>
    <property type="match status" value="1"/>
</dbReference>
<protein>
    <submittedName>
        <fullName evidence="3">Pectinesterase</fullName>
        <ecNumber evidence="3">3.1.1.11</ecNumber>
    </submittedName>
</protein>
<dbReference type="EC" id="3.1.1.11" evidence="3"/>
<evidence type="ECO:0000313" key="4">
    <source>
        <dbReference type="Proteomes" id="UP000215914"/>
    </source>
</evidence>
<dbReference type="PANTHER" id="PTHR31321:SF76">
    <property type="entry name" value="PECTINESTERASE 10-RELATED"/>
    <property type="match status" value="1"/>
</dbReference>
<comment type="caution">
    <text evidence="3">The sequence shown here is derived from an EMBL/GenBank/DDBJ whole genome shotgun (WGS) entry which is preliminary data.</text>
</comment>
<evidence type="ECO:0000256" key="2">
    <source>
        <dbReference type="SAM" id="SignalP"/>
    </source>
</evidence>
<dbReference type="InterPro" id="IPR012334">
    <property type="entry name" value="Pectin_lyas_fold"/>
</dbReference>
<reference evidence="3" key="2">
    <citation type="submission" date="2020-06" db="EMBL/GenBank/DDBJ databases">
        <title>Helianthus annuus Genome sequencing and assembly Release 2.</title>
        <authorList>
            <person name="Gouzy J."/>
            <person name="Langlade N."/>
            <person name="Munos S."/>
        </authorList>
    </citation>
    <scope>NUCLEOTIDE SEQUENCE</scope>
    <source>
        <tissue evidence="3">Leaves</tissue>
    </source>
</reference>
<evidence type="ECO:0000256" key="1">
    <source>
        <dbReference type="SAM" id="Phobius"/>
    </source>
</evidence>